<comment type="caution">
    <text evidence="1">The sequence shown here is derived from an EMBL/GenBank/DDBJ whole genome shotgun (WGS) entry which is preliminary data.</text>
</comment>
<reference evidence="1 2" key="1">
    <citation type="journal article" date="2018" name="Nat. Biotechnol.">
        <title>A standardized bacterial taxonomy based on genome phylogeny substantially revises the tree of life.</title>
        <authorList>
            <person name="Parks D.H."/>
            <person name="Chuvochina M."/>
            <person name="Waite D.W."/>
            <person name="Rinke C."/>
            <person name="Skarshewski A."/>
            <person name="Chaumeil P.A."/>
            <person name="Hugenholtz P."/>
        </authorList>
    </citation>
    <scope>NUCLEOTIDE SEQUENCE [LARGE SCALE GENOMIC DNA]</scope>
    <source>
        <strain evidence="1">UBA7921</strain>
    </source>
</reference>
<name>A0A348MJP2_UNCW3</name>
<dbReference type="AlphaFoldDB" id="A0A348MJP2"/>
<accession>A0A348MJP2</accession>
<gene>
    <name evidence="1" type="ORF">DCG82_02545</name>
</gene>
<proteinExistence type="predicted"/>
<evidence type="ECO:0000313" key="2">
    <source>
        <dbReference type="Proteomes" id="UP000262454"/>
    </source>
</evidence>
<organism evidence="1 2">
    <name type="scientific">candidate division WOR-3 bacterium</name>
    <dbReference type="NCBI Taxonomy" id="2052148"/>
    <lineage>
        <taxon>Bacteria</taxon>
        <taxon>Bacteria division WOR-3</taxon>
    </lineage>
</organism>
<dbReference type="Proteomes" id="UP000262454">
    <property type="component" value="Unassembled WGS sequence"/>
</dbReference>
<evidence type="ECO:0000313" key="1">
    <source>
        <dbReference type="EMBL" id="HAF07268.1"/>
    </source>
</evidence>
<protein>
    <submittedName>
        <fullName evidence="1">Uncharacterized protein</fullName>
    </submittedName>
</protein>
<dbReference type="EMBL" id="DMCX01000015">
    <property type="protein sequence ID" value="HAF07268.1"/>
    <property type="molecule type" value="Genomic_DNA"/>
</dbReference>
<sequence length="67" mass="7750">MQMKKKKKNVTLSSTVPKITVIPALFDERNPERRSLTEAFFKEKCPPVLLKQRKNFGGPGDIKRYQS</sequence>